<dbReference type="EMBL" id="KI536726">
    <property type="protein sequence ID" value="ESR50988.1"/>
    <property type="molecule type" value="Genomic_DNA"/>
</dbReference>
<evidence type="ECO:0000313" key="1">
    <source>
        <dbReference type="EMBL" id="ESR50988.1"/>
    </source>
</evidence>
<keyword evidence="2" id="KW-1185">Reference proteome</keyword>
<proteinExistence type="predicted"/>
<dbReference type="KEGG" id="cic:CICLE_v10033558mg"/>
<organism evidence="1 2">
    <name type="scientific">Citrus clementina</name>
    <name type="common">Clementine</name>
    <name type="synonym">Citrus deliciosa x Citrus sinensis</name>
    <dbReference type="NCBI Taxonomy" id="85681"/>
    <lineage>
        <taxon>Eukaryota</taxon>
        <taxon>Viridiplantae</taxon>
        <taxon>Streptophyta</taxon>
        <taxon>Embryophyta</taxon>
        <taxon>Tracheophyta</taxon>
        <taxon>Spermatophyta</taxon>
        <taxon>Magnoliopsida</taxon>
        <taxon>eudicotyledons</taxon>
        <taxon>Gunneridae</taxon>
        <taxon>Pentapetalae</taxon>
        <taxon>rosids</taxon>
        <taxon>malvids</taxon>
        <taxon>Sapindales</taxon>
        <taxon>Rutaceae</taxon>
        <taxon>Aurantioideae</taxon>
        <taxon>Citrus</taxon>
    </lineage>
</organism>
<protein>
    <submittedName>
        <fullName evidence="1">Uncharacterized protein</fullName>
    </submittedName>
</protein>
<gene>
    <name evidence="1" type="ORF">CICLE_v10033558mg</name>
</gene>
<evidence type="ECO:0000313" key="2">
    <source>
        <dbReference type="Proteomes" id="UP000030687"/>
    </source>
</evidence>
<sequence>VFALSHCDYKIPLDESGTSHLSLNLWWQMDYSSLISCLHQQLRSSPILQFSDDEIIVVILVGSNFHKLLNKKMVE</sequence>
<feature type="non-terminal residue" evidence="1">
    <location>
        <position position="1"/>
    </location>
</feature>
<name>V4ST20_CITCL</name>
<dbReference type="InParanoid" id="V4ST20"/>
<dbReference type="Proteomes" id="UP000030687">
    <property type="component" value="Unassembled WGS sequence"/>
</dbReference>
<dbReference type="Gramene" id="ESR50988">
    <property type="protein sequence ID" value="ESR50988"/>
    <property type="gene ID" value="CICLE_v10033558mg"/>
</dbReference>
<reference evidence="1 2" key="1">
    <citation type="submission" date="2013-10" db="EMBL/GenBank/DDBJ databases">
        <authorList>
            <consortium name="International Citrus Genome Consortium"/>
            <person name="Jenkins J."/>
            <person name="Schmutz J."/>
            <person name="Prochnik S."/>
            <person name="Rokhsar D."/>
            <person name="Gmitter F."/>
            <person name="Ollitrault P."/>
            <person name="Machado M."/>
            <person name="Talon M."/>
            <person name="Wincker P."/>
            <person name="Jaillon O."/>
            <person name="Morgante M."/>
        </authorList>
    </citation>
    <scope>NUCLEOTIDE SEQUENCE</scope>
    <source>
        <strain evidence="2">cv. Clemenules</strain>
    </source>
</reference>
<dbReference type="AlphaFoldDB" id="V4ST20"/>
<accession>V4ST20</accession>